<dbReference type="RefSeq" id="WP_163682244.1">
    <property type="nucleotide sequence ID" value="NZ_JAAIYP010000044.1"/>
</dbReference>
<reference evidence="1 2" key="1">
    <citation type="submission" date="2020-02" db="EMBL/GenBank/DDBJ databases">
        <authorList>
            <person name="Dziuba M."/>
            <person name="Kuznetsov B."/>
            <person name="Mardanov A."/>
            <person name="Ravin N."/>
            <person name="Grouzdev D."/>
        </authorList>
    </citation>
    <scope>NUCLEOTIDE SEQUENCE [LARGE SCALE GENOMIC DNA]</scope>
    <source>
        <strain evidence="1 2">SpK</strain>
    </source>
</reference>
<evidence type="ECO:0000313" key="1">
    <source>
        <dbReference type="EMBL" id="NFV81827.1"/>
    </source>
</evidence>
<gene>
    <name evidence="1" type="ORF">G4223_17075</name>
</gene>
<name>A0A7C9UVS4_9PROT</name>
<sequence length="353" mass="38579">MKDVEHNLAVRLITETLKGPVAAVFRDLIPAFGDMDGDEFYDSVLTSSDLLHGLMLIFQKRRDAFSHLLVDAQGRPVNDDFVRLRCGRSVHDIVSMIVRTHAKKHFRATVGGDPNNPASKAGRLYEAMNEYLIHEWQVPLVPHYAGLSVEKVREMGPMLLELKTAQQVAEVVAQAANRRAEVKVAEAPAAPANANTHAAALVEAREKLETMVVENRSREEEFWWETLNDNQVRLALSNPPDSEMRELTAAFCQLGEATRGELLAPLGLSLYQAAVLLGTCYRTLGRAGFGQIFGKPGNAPAVTAFAGKLRAVGVSSRADVRSLGRQVEGVLATMPRVAGPRPVQGAAQKRTGR</sequence>
<comment type="caution">
    <text evidence="1">The sequence shown here is derived from an EMBL/GenBank/DDBJ whole genome shotgun (WGS) entry which is preliminary data.</text>
</comment>
<proteinExistence type="predicted"/>
<dbReference type="AlphaFoldDB" id="A0A7C9UVS4"/>
<evidence type="ECO:0000313" key="2">
    <source>
        <dbReference type="Proteomes" id="UP000480684"/>
    </source>
</evidence>
<keyword evidence="2" id="KW-1185">Reference proteome</keyword>
<dbReference type="EMBL" id="JAAIYP010000044">
    <property type="protein sequence ID" value="NFV81827.1"/>
    <property type="molecule type" value="Genomic_DNA"/>
</dbReference>
<protein>
    <submittedName>
        <fullName evidence="1">Uncharacterized protein</fullName>
    </submittedName>
</protein>
<accession>A0A7C9UVS4</accession>
<organism evidence="1 2">
    <name type="scientific">Magnetospirillum aberrantis SpK</name>
    <dbReference type="NCBI Taxonomy" id="908842"/>
    <lineage>
        <taxon>Bacteria</taxon>
        <taxon>Pseudomonadati</taxon>
        <taxon>Pseudomonadota</taxon>
        <taxon>Alphaproteobacteria</taxon>
        <taxon>Rhodospirillales</taxon>
        <taxon>Rhodospirillaceae</taxon>
        <taxon>Magnetospirillum</taxon>
    </lineage>
</organism>
<dbReference type="Proteomes" id="UP000480684">
    <property type="component" value="Unassembled WGS sequence"/>
</dbReference>